<dbReference type="Pfam" id="PF00676">
    <property type="entry name" value="E1_dh"/>
    <property type="match status" value="1"/>
</dbReference>
<dbReference type="PANTHER" id="PTHR11516:SF60">
    <property type="entry name" value="PYRUVATE DEHYDROGENASE E1 COMPONENT SUBUNIT ALPHA"/>
    <property type="match status" value="1"/>
</dbReference>
<comment type="caution">
    <text evidence="5">The sequence shown here is derived from an EMBL/GenBank/DDBJ whole genome shotgun (WGS) entry which is preliminary data.</text>
</comment>
<accession>A0A3E3DZG1</accession>
<dbReference type="InterPro" id="IPR001017">
    <property type="entry name" value="DH_E1"/>
</dbReference>
<protein>
    <submittedName>
        <fullName evidence="5">Thiamine pyrophosphate-dependent dehydrogenase E1 component subunit alpha</fullName>
    </submittedName>
</protein>
<evidence type="ECO:0000256" key="1">
    <source>
        <dbReference type="ARBA" id="ARBA00001964"/>
    </source>
</evidence>
<sequence>MNSFEEKKKDKDFMLKVLRTMLTSRHFELKVNEMFMAGLIHGTTHLGVGEEACHAGISLGLNPDDWIVPTHRGHGHCLAKGATPYNMFCELFANYQGGCKGLGGSMHYIDLEHCNLGSSAIVGAGVPTAVGAAYAMKREGKKNCVATFFGDGASSQGMVLEGMNLASVWEAPVLLCCENNRYGMSTPAKYTVSIEDIADRGPAFSIKSKIVDGMDVLAVLEAVMEAGEYCRTEGKPYLLEFKTYRYLGHSKSDQRKYRTKEEEEDMKKNHDAIDKFKNDLIAMNMITEEEFDELDKKIEKEIDDAAEKAKKVDEIISVKEAMSYVYAE</sequence>
<organism evidence="5 6">
    <name type="scientific">Anaerofustis stercorihominis</name>
    <dbReference type="NCBI Taxonomy" id="214853"/>
    <lineage>
        <taxon>Bacteria</taxon>
        <taxon>Bacillati</taxon>
        <taxon>Bacillota</taxon>
        <taxon>Clostridia</taxon>
        <taxon>Eubacteriales</taxon>
        <taxon>Eubacteriaceae</taxon>
        <taxon>Anaerofustis</taxon>
    </lineage>
</organism>
<dbReference type="InterPro" id="IPR050642">
    <property type="entry name" value="PDH_E1_Alpha_Subunit"/>
</dbReference>
<evidence type="ECO:0000313" key="6">
    <source>
        <dbReference type="Proteomes" id="UP000261212"/>
    </source>
</evidence>
<dbReference type="CDD" id="cd02000">
    <property type="entry name" value="TPP_E1_PDC_ADC_BCADC"/>
    <property type="match status" value="1"/>
</dbReference>
<evidence type="ECO:0000313" key="5">
    <source>
        <dbReference type="EMBL" id="RGD74623.1"/>
    </source>
</evidence>
<dbReference type="Gene3D" id="3.40.50.970">
    <property type="match status" value="1"/>
</dbReference>
<dbReference type="Proteomes" id="UP000261212">
    <property type="component" value="Unassembled WGS sequence"/>
</dbReference>
<name>A0A3E3DZG1_9FIRM</name>
<evidence type="ECO:0000256" key="3">
    <source>
        <dbReference type="ARBA" id="ARBA00023052"/>
    </source>
</evidence>
<feature type="domain" description="Dehydrogenase E1 component" evidence="4">
    <location>
        <begin position="20"/>
        <end position="311"/>
    </location>
</feature>
<dbReference type="GO" id="GO:0004739">
    <property type="term" value="F:pyruvate dehydrogenase (acetyl-transferring) activity"/>
    <property type="evidence" value="ECO:0007669"/>
    <property type="project" value="TreeGrafter"/>
</dbReference>
<dbReference type="GeneID" id="97999363"/>
<evidence type="ECO:0000256" key="2">
    <source>
        <dbReference type="ARBA" id="ARBA00023002"/>
    </source>
</evidence>
<dbReference type="SUPFAM" id="SSF52518">
    <property type="entry name" value="Thiamin diphosphate-binding fold (THDP-binding)"/>
    <property type="match status" value="1"/>
</dbReference>
<dbReference type="PANTHER" id="PTHR11516">
    <property type="entry name" value="PYRUVATE DEHYDROGENASE E1 COMPONENT, ALPHA SUBUNIT BACTERIAL AND ORGANELLAR"/>
    <property type="match status" value="1"/>
</dbReference>
<keyword evidence="3" id="KW-0786">Thiamine pyrophosphate</keyword>
<dbReference type="RefSeq" id="WP_007048865.1">
    <property type="nucleotide sequence ID" value="NZ_CABKNJ010000005.1"/>
</dbReference>
<dbReference type="GO" id="GO:0006086">
    <property type="term" value="P:pyruvate decarboxylation to acetyl-CoA"/>
    <property type="evidence" value="ECO:0007669"/>
    <property type="project" value="TreeGrafter"/>
</dbReference>
<dbReference type="InterPro" id="IPR029061">
    <property type="entry name" value="THDP-binding"/>
</dbReference>
<gene>
    <name evidence="5" type="ORF">DW687_07650</name>
</gene>
<dbReference type="AlphaFoldDB" id="A0A3E3DZG1"/>
<evidence type="ECO:0000259" key="4">
    <source>
        <dbReference type="Pfam" id="PF00676"/>
    </source>
</evidence>
<reference evidence="5 6" key="1">
    <citation type="submission" date="2018-08" db="EMBL/GenBank/DDBJ databases">
        <title>A genome reference for cultivated species of the human gut microbiota.</title>
        <authorList>
            <person name="Zou Y."/>
            <person name="Xue W."/>
            <person name="Luo G."/>
        </authorList>
    </citation>
    <scope>NUCLEOTIDE SEQUENCE [LARGE SCALE GENOMIC DNA]</scope>
    <source>
        <strain evidence="5 6">AM25-6</strain>
    </source>
</reference>
<proteinExistence type="predicted"/>
<dbReference type="EMBL" id="QUSM01000003">
    <property type="protein sequence ID" value="RGD74623.1"/>
    <property type="molecule type" value="Genomic_DNA"/>
</dbReference>
<comment type="cofactor">
    <cofactor evidence="1">
        <name>thiamine diphosphate</name>
        <dbReference type="ChEBI" id="CHEBI:58937"/>
    </cofactor>
</comment>
<keyword evidence="2" id="KW-0560">Oxidoreductase</keyword>